<feature type="region of interest" description="Disordered" evidence="1">
    <location>
        <begin position="104"/>
        <end position="128"/>
    </location>
</feature>
<organism evidence="2 3">
    <name type="scientific">Nocardia jiangxiensis</name>
    <dbReference type="NCBI Taxonomy" id="282685"/>
    <lineage>
        <taxon>Bacteria</taxon>
        <taxon>Bacillati</taxon>
        <taxon>Actinomycetota</taxon>
        <taxon>Actinomycetes</taxon>
        <taxon>Mycobacteriales</taxon>
        <taxon>Nocardiaceae</taxon>
        <taxon>Nocardia</taxon>
    </lineage>
</organism>
<dbReference type="Proteomes" id="UP001601992">
    <property type="component" value="Unassembled WGS sequence"/>
</dbReference>
<comment type="caution">
    <text evidence="2">The sequence shown here is derived from an EMBL/GenBank/DDBJ whole genome shotgun (WGS) entry which is preliminary data.</text>
</comment>
<accession>A0ABW6SCC6</accession>
<evidence type="ECO:0008006" key="4">
    <source>
        <dbReference type="Google" id="ProtNLM"/>
    </source>
</evidence>
<evidence type="ECO:0000313" key="3">
    <source>
        <dbReference type="Proteomes" id="UP001601992"/>
    </source>
</evidence>
<reference evidence="2 3" key="1">
    <citation type="submission" date="2024-10" db="EMBL/GenBank/DDBJ databases">
        <title>The Natural Products Discovery Center: Release of the First 8490 Sequenced Strains for Exploring Actinobacteria Biosynthetic Diversity.</title>
        <authorList>
            <person name="Kalkreuter E."/>
            <person name="Kautsar S.A."/>
            <person name="Yang D."/>
            <person name="Bader C.D."/>
            <person name="Teijaro C.N."/>
            <person name="Fluegel L."/>
            <person name="Davis C.M."/>
            <person name="Simpson J.R."/>
            <person name="Lauterbach L."/>
            <person name="Steele A.D."/>
            <person name="Gui C."/>
            <person name="Meng S."/>
            <person name="Li G."/>
            <person name="Viehrig K."/>
            <person name="Ye F."/>
            <person name="Su P."/>
            <person name="Kiefer A.F."/>
            <person name="Nichols A."/>
            <person name="Cepeda A.J."/>
            <person name="Yan W."/>
            <person name="Fan B."/>
            <person name="Jiang Y."/>
            <person name="Adhikari A."/>
            <person name="Zheng C.-J."/>
            <person name="Schuster L."/>
            <person name="Cowan T.M."/>
            <person name="Smanski M.J."/>
            <person name="Chevrette M.G."/>
            <person name="De Carvalho L.P.S."/>
            <person name="Shen B."/>
        </authorList>
    </citation>
    <scope>NUCLEOTIDE SEQUENCE [LARGE SCALE GENOMIC DNA]</scope>
    <source>
        <strain evidence="2 3">NPDC002593</strain>
    </source>
</reference>
<dbReference type="RefSeq" id="WP_040830563.1">
    <property type="nucleotide sequence ID" value="NZ_JBIAQY010000022.1"/>
</dbReference>
<gene>
    <name evidence="2" type="ORF">ACFYXQ_40055</name>
</gene>
<name>A0ABW6SCC6_9NOCA</name>
<feature type="compositionally biased region" description="Gly residues" evidence="1">
    <location>
        <begin position="104"/>
        <end position="113"/>
    </location>
</feature>
<evidence type="ECO:0000256" key="1">
    <source>
        <dbReference type="SAM" id="MobiDB-lite"/>
    </source>
</evidence>
<protein>
    <recommendedName>
        <fullName evidence="4">Pirin C-terminal domain-containing protein</fullName>
    </recommendedName>
</protein>
<dbReference type="EMBL" id="JBIAQY010000022">
    <property type="protein sequence ID" value="MFF3573963.1"/>
    <property type="molecule type" value="Genomic_DNA"/>
</dbReference>
<sequence length="267" mass="29309">MDHPRGTVAFNYLLMGGEKGSPENFRYILGRQEGDFHMPRHRHAFEQIRLPLIGDMNLGEQGILHEGEIGYFPEGGTYGPQDDPLTEPKQLQLVLQFGGSSGLGMGAGRGGGPDNKEAQARPRARGPQRLPRARYANTVKFDPARFTYRSVDGQPGVETKFFGSFTERRFWIERIRIDAGATWVSDEATARRLIVVLAGAGTAEGVKIGKLAAIQAEGGEKLTVTATETLELHVVAIPPVPRPVEQEEYDVVESDAPIEFEKPKATV</sequence>
<evidence type="ECO:0000313" key="2">
    <source>
        <dbReference type="EMBL" id="MFF3573963.1"/>
    </source>
</evidence>
<proteinExistence type="predicted"/>
<keyword evidence="3" id="KW-1185">Reference proteome</keyword>